<dbReference type="Proteomes" id="UP000680714">
    <property type="component" value="Unassembled WGS sequence"/>
</dbReference>
<dbReference type="PIRSF" id="PIRSF027386">
    <property type="entry name" value="UCP027386_ABC_sbc_TM0202"/>
    <property type="match status" value="1"/>
</dbReference>
<dbReference type="SUPFAM" id="SSF53850">
    <property type="entry name" value="Periplasmic binding protein-like II"/>
    <property type="match status" value="1"/>
</dbReference>
<dbReference type="RefSeq" id="WP_211548764.1">
    <property type="nucleotide sequence ID" value="NZ_JAGTUF010000009.1"/>
</dbReference>
<evidence type="ECO:0000313" key="2">
    <source>
        <dbReference type="Proteomes" id="UP000680714"/>
    </source>
</evidence>
<comment type="caution">
    <text evidence="1">The sequence shown here is derived from an EMBL/GenBank/DDBJ whole genome shotgun (WGS) entry which is preliminary data.</text>
</comment>
<dbReference type="PANTHER" id="PTHR30024:SF46">
    <property type="entry name" value="ABC TRANSPORTER, SUBSTRATE-BINDING LIPOPROTEIN"/>
    <property type="match status" value="1"/>
</dbReference>
<accession>A0ABS5IDG8</accession>
<name>A0ABS5IDG8_9PROT</name>
<dbReference type="PANTHER" id="PTHR30024">
    <property type="entry name" value="ALIPHATIC SULFONATES-BINDING PROTEIN-RELATED"/>
    <property type="match status" value="1"/>
</dbReference>
<dbReference type="InterPro" id="IPR006311">
    <property type="entry name" value="TAT_signal"/>
</dbReference>
<organism evidence="1 2">
    <name type="scientific">Magnetospirillum sulfuroxidans</name>
    <dbReference type="NCBI Taxonomy" id="611300"/>
    <lineage>
        <taxon>Bacteria</taxon>
        <taxon>Pseudomonadati</taxon>
        <taxon>Pseudomonadota</taxon>
        <taxon>Alphaproteobacteria</taxon>
        <taxon>Rhodospirillales</taxon>
        <taxon>Rhodospirillaceae</taxon>
        <taxon>Magnetospirillum</taxon>
    </lineage>
</organism>
<dbReference type="EMBL" id="JAGTUF010000009">
    <property type="protein sequence ID" value="MBR9972222.1"/>
    <property type="molecule type" value="Genomic_DNA"/>
</dbReference>
<dbReference type="Gene3D" id="3.40.190.10">
    <property type="entry name" value="Periplasmic binding protein-like II"/>
    <property type="match status" value="2"/>
</dbReference>
<sequence length="330" mass="35534">MHDFSRRALLAGIGATASLSQLPRAGRAAALDTLTISAMPATPSVVIAHLVETGALSAHVAKTVMKVWRTPDQMRAGVLSGDMKVFGTPSYSCANLFNRGVPIRQLNILTWGLLYVMSRDPAVTRIEDLAGRQVLQSFRNDAPDLIFRLVLKRKGMDPDKDVKLHYVGTPTEATQLFLAGKTDIAVLPEPAASAAILRGMQTGVAVHRALDLTAIYGEITGRGPRLPQAGMGVSEELVQKQPELVKALHQACVSSARWVMNNPASAGKLGADYLDLQPAIVQQSLPHFRLGVASGQEAKADMEAYFTDLMELSPDIVGGKLPDPRFYWGS</sequence>
<dbReference type="PROSITE" id="PS51318">
    <property type="entry name" value="TAT"/>
    <property type="match status" value="1"/>
</dbReference>
<dbReference type="InterPro" id="IPR027024">
    <property type="entry name" value="UCP027386_ABC_sbc_TM0202"/>
</dbReference>
<evidence type="ECO:0000313" key="1">
    <source>
        <dbReference type="EMBL" id="MBR9972222.1"/>
    </source>
</evidence>
<protein>
    <submittedName>
        <fullName evidence="1">ABC transporter substrate-binding protein</fullName>
    </submittedName>
</protein>
<proteinExistence type="predicted"/>
<dbReference type="Pfam" id="PF13379">
    <property type="entry name" value="NMT1_2"/>
    <property type="match status" value="1"/>
</dbReference>
<keyword evidence="2" id="KW-1185">Reference proteome</keyword>
<reference evidence="1 2" key="1">
    <citation type="submission" date="2021-04" db="EMBL/GenBank/DDBJ databases">
        <title>Magnetospirillum sulfuroxidans sp. nov., a facultative chemolithoautotrophic sulfur-oxidizing alphaproteobacterium isolated from freshwater sediment and proposals for Paramagetospirillum gen. nov., and Magnetospirillaceae fam. nov.</title>
        <authorList>
            <person name="Koziaeva V."/>
            <person name="Geelhoed J.S."/>
            <person name="Sorokin D.Y."/>
            <person name="Grouzdev D.S."/>
        </authorList>
    </citation>
    <scope>NUCLEOTIDE SEQUENCE [LARGE SCALE GENOMIC DNA]</scope>
    <source>
        <strain evidence="1 2">J10</strain>
    </source>
</reference>
<gene>
    <name evidence="1" type="ORF">KEC16_10915</name>
</gene>